<dbReference type="GO" id="GO:0050354">
    <property type="term" value="F:triokinase activity"/>
    <property type="evidence" value="ECO:0007669"/>
    <property type="project" value="UniProtKB-EC"/>
</dbReference>
<dbReference type="Pfam" id="PF02733">
    <property type="entry name" value="Dak1"/>
    <property type="match status" value="1"/>
</dbReference>
<evidence type="ECO:0000256" key="4">
    <source>
        <dbReference type="ARBA" id="ARBA00018932"/>
    </source>
</evidence>
<keyword evidence="5" id="KW-0808">Transferase</keyword>
<evidence type="ECO:0000256" key="5">
    <source>
        <dbReference type="ARBA" id="ARBA00022679"/>
    </source>
</evidence>
<dbReference type="SUPFAM" id="SSF82549">
    <property type="entry name" value="DAK1/DegV-like"/>
    <property type="match status" value="1"/>
</dbReference>
<evidence type="ECO:0000256" key="14">
    <source>
        <dbReference type="ARBA" id="ARBA00048526"/>
    </source>
</evidence>
<dbReference type="GO" id="GO:0005524">
    <property type="term" value="F:ATP binding"/>
    <property type="evidence" value="ECO:0007669"/>
    <property type="project" value="UniProtKB-KW"/>
</dbReference>
<evidence type="ECO:0000256" key="10">
    <source>
        <dbReference type="ARBA" id="ARBA00032426"/>
    </source>
</evidence>
<name>U4UF89_DENPD</name>
<dbReference type="EC" id="2.7.1.29" evidence="1"/>
<evidence type="ECO:0000256" key="11">
    <source>
        <dbReference type="ARBA" id="ARBA00045490"/>
    </source>
</evidence>
<comment type="catalytic activity">
    <reaction evidence="14">
        <text>FAD = riboflavin cyclic-4',5'-phosphate + AMP + H(+)</text>
        <dbReference type="Rhea" id="RHEA:13729"/>
        <dbReference type="ChEBI" id="CHEBI:15378"/>
        <dbReference type="ChEBI" id="CHEBI:57692"/>
        <dbReference type="ChEBI" id="CHEBI:76202"/>
        <dbReference type="ChEBI" id="CHEBI:456215"/>
        <dbReference type="EC" id="4.6.1.15"/>
    </reaction>
</comment>
<dbReference type="PROSITE" id="PS51480">
    <property type="entry name" value="DHAL"/>
    <property type="match status" value="1"/>
</dbReference>
<evidence type="ECO:0000313" key="19">
    <source>
        <dbReference type="Proteomes" id="UP000030742"/>
    </source>
</evidence>
<dbReference type="GO" id="GO:0034012">
    <property type="term" value="F:FAD-AMP lyase (cyclizing) activity"/>
    <property type="evidence" value="ECO:0007669"/>
    <property type="project" value="UniProtKB-EC"/>
</dbReference>
<evidence type="ECO:0000256" key="7">
    <source>
        <dbReference type="ARBA" id="ARBA00022777"/>
    </source>
</evidence>
<keyword evidence="8" id="KW-0067">ATP-binding</keyword>
<dbReference type="AlphaFoldDB" id="U4UF89"/>
<reference evidence="18 19" key="1">
    <citation type="journal article" date="2013" name="Genome Biol.">
        <title>Draft genome of the mountain pine beetle, Dendroctonus ponderosae Hopkins, a major forest pest.</title>
        <authorList>
            <person name="Keeling C.I."/>
            <person name="Yuen M.M."/>
            <person name="Liao N.Y."/>
            <person name="Docking T.R."/>
            <person name="Chan S.K."/>
            <person name="Taylor G.A."/>
            <person name="Palmquist D.L."/>
            <person name="Jackman S.D."/>
            <person name="Nguyen A."/>
            <person name="Li M."/>
            <person name="Henderson H."/>
            <person name="Janes J.K."/>
            <person name="Zhao Y."/>
            <person name="Pandoh P."/>
            <person name="Moore R."/>
            <person name="Sperling F.A."/>
            <person name="Huber D.P."/>
            <person name="Birol I."/>
            <person name="Jones S.J."/>
            <person name="Bohlmann J."/>
        </authorList>
    </citation>
    <scope>NUCLEOTIDE SEQUENCE</scope>
</reference>
<feature type="domain" description="DhaK" evidence="17">
    <location>
        <begin position="4"/>
        <end position="355"/>
    </location>
</feature>
<evidence type="ECO:0000259" key="16">
    <source>
        <dbReference type="PROSITE" id="PS51480"/>
    </source>
</evidence>
<dbReference type="Pfam" id="PF02734">
    <property type="entry name" value="Dak2"/>
    <property type="match status" value="1"/>
</dbReference>
<protein>
    <recommendedName>
        <fullName evidence="4">Triokinase/FMN cyclase</fullName>
        <ecNumber evidence="2">2.7.1.28</ecNumber>
        <ecNumber evidence="1">2.7.1.29</ecNumber>
        <ecNumber evidence="3">4.6.1.15</ecNumber>
    </recommendedName>
    <alternativeName>
        <fullName evidence="10">Bifunctional ATP-dependent dihydroxyacetone kinase/FAD-AMP lyase (cyclizing)</fullName>
    </alternativeName>
</protein>
<evidence type="ECO:0000256" key="13">
    <source>
        <dbReference type="ARBA" id="ARBA00047974"/>
    </source>
</evidence>
<dbReference type="GO" id="GO:0004371">
    <property type="term" value="F:glycerone kinase activity"/>
    <property type="evidence" value="ECO:0007669"/>
    <property type="project" value="UniProtKB-EC"/>
</dbReference>
<evidence type="ECO:0000256" key="8">
    <source>
        <dbReference type="ARBA" id="ARBA00022840"/>
    </source>
</evidence>
<dbReference type="InterPro" id="IPR004006">
    <property type="entry name" value="DhaK_dom"/>
</dbReference>
<dbReference type="InterPro" id="IPR004007">
    <property type="entry name" value="DhaL_dom"/>
</dbReference>
<evidence type="ECO:0000313" key="18">
    <source>
        <dbReference type="EMBL" id="ERL90993.1"/>
    </source>
</evidence>
<accession>U4UF89</accession>
<evidence type="ECO:0000256" key="2">
    <source>
        <dbReference type="ARBA" id="ARBA00012110"/>
    </source>
</evidence>
<proteinExistence type="predicted"/>
<dbReference type="EC" id="4.6.1.15" evidence="3"/>
<dbReference type="PANTHER" id="PTHR28629">
    <property type="entry name" value="TRIOKINASE/FMN CYCLASE"/>
    <property type="match status" value="1"/>
</dbReference>
<keyword evidence="6" id="KW-0547">Nucleotide-binding</keyword>
<dbReference type="EMBL" id="KB632267">
    <property type="protein sequence ID" value="ERL90993.1"/>
    <property type="molecule type" value="Genomic_DNA"/>
</dbReference>
<keyword evidence="7" id="KW-0418">Kinase</keyword>
<dbReference type="EC" id="2.7.1.28" evidence="2"/>
<comment type="subunit">
    <text evidence="12">Homodimer. Interacts with IFIH1 (via the CARD domains), the interaction is inhibited by viral infection.</text>
</comment>
<dbReference type="STRING" id="77166.U4UF89"/>
<dbReference type="Gene3D" id="1.25.40.340">
    <property type="match status" value="1"/>
</dbReference>
<comment type="function">
    <text evidence="11">Catalyzes both the phosphorylation of dihydroxyacetone and of glyceraldehyde, and the splitting of ribonucleoside diphosphate-X compounds among which FAD is the best substrate. Represses IFIH1-mediated cellular antiviral response.</text>
</comment>
<evidence type="ECO:0000256" key="12">
    <source>
        <dbReference type="ARBA" id="ARBA00046681"/>
    </source>
</evidence>
<sequence>MDINSQDQIDLYIRGYASFNHDVVLFDFGEVIAMKNYKENDKVRVVSGGSSCHTEYVGAGMLTAAVQGKGTDPPTPSVVLRTLRELSVNHVKGILVTVQATSTDLLNFGLAVERAENDDLHVALLGVSDDCRNNIYPRSGRRGLTGIVLVNKIAGALACDVDLTVTILKVFDKDLVDLLDDPCAATGDGDTGTRLRVMAEVLNKRACNNKLNAVYPFTFFLSLSKLLEKSIGGTMGCLYSIIFEAAAKTFGQYSEEDNVQAEMWLKALENASLAIKKYRDLFSKNRHQLKACAVLVRKNSANGQYIYAFETGVAKAEEVAQSTRQQGSKYPNPGAHAVGIWLRAVCEAVKLRCMD</sequence>
<evidence type="ECO:0000256" key="1">
    <source>
        <dbReference type="ARBA" id="ARBA00012107"/>
    </source>
</evidence>
<gene>
    <name evidence="18" type="ORF">D910_08335</name>
</gene>
<dbReference type="InterPro" id="IPR050861">
    <property type="entry name" value="Dihydroxyacetone_Kinase"/>
</dbReference>
<evidence type="ECO:0000256" key="9">
    <source>
        <dbReference type="ARBA" id="ARBA00023285"/>
    </source>
</evidence>
<dbReference type="Gene3D" id="3.40.50.10440">
    <property type="entry name" value="Dihydroxyacetone kinase, domain 1"/>
    <property type="match status" value="1"/>
</dbReference>
<organism evidence="18 19">
    <name type="scientific">Dendroctonus ponderosae</name>
    <name type="common">Mountain pine beetle</name>
    <dbReference type="NCBI Taxonomy" id="77166"/>
    <lineage>
        <taxon>Eukaryota</taxon>
        <taxon>Metazoa</taxon>
        <taxon>Ecdysozoa</taxon>
        <taxon>Arthropoda</taxon>
        <taxon>Hexapoda</taxon>
        <taxon>Insecta</taxon>
        <taxon>Pterygota</taxon>
        <taxon>Neoptera</taxon>
        <taxon>Endopterygota</taxon>
        <taxon>Coleoptera</taxon>
        <taxon>Polyphaga</taxon>
        <taxon>Cucujiformia</taxon>
        <taxon>Curculionidae</taxon>
        <taxon>Scolytinae</taxon>
        <taxon>Dendroctonus</taxon>
    </lineage>
</organism>
<comment type="catalytic activity">
    <reaction evidence="13">
        <text>D-glyceraldehyde + ATP = D-glyceraldehyde 3-phosphate + ADP + H(+)</text>
        <dbReference type="Rhea" id="RHEA:13941"/>
        <dbReference type="ChEBI" id="CHEBI:15378"/>
        <dbReference type="ChEBI" id="CHEBI:17378"/>
        <dbReference type="ChEBI" id="CHEBI:30616"/>
        <dbReference type="ChEBI" id="CHEBI:59776"/>
        <dbReference type="ChEBI" id="CHEBI:456216"/>
        <dbReference type="EC" id="2.7.1.28"/>
    </reaction>
</comment>
<dbReference type="OrthoDB" id="5599713at2759"/>
<dbReference type="SUPFAM" id="SSF101473">
    <property type="entry name" value="DhaL-like"/>
    <property type="match status" value="1"/>
</dbReference>
<dbReference type="GO" id="GO:0005829">
    <property type="term" value="C:cytosol"/>
    <property type="evidence" value="ECO:0007669"/>
    <property type="project" value="TreeGrafter"/>
</dbReference>
<dbReference type="PROSITE" id="PS51481">
    <property type="entry name" value="DHAK"/>
    <property type="match status" value="1"/>
</dbReference>
<dbReference type="InterPro" id="IPR036117">
    <property type="entry name" value="DhaL_dom_sf"/>
</dbReference>
<evidence type="ECO:0000256" key="3">
    <source>
        <dbReference type="ARBA" id="ARBA00012578"/>
    </source>
</evidence>
<dbReference type="PANTHER" id="PTHR28629:SF4">
    <property type="entry name" value="TRIOKINASE_FMN CYCLASE"/>
    <property type="match status" value="1"/>
</dbReference>
<dbReference type="GO" id="GO:0019563">
    <property type="term" value="P:glycerol catabolic process"/>
    <property type="evidence" value="ECO:0007669"/>
    <property type="project" value="TreeGrafter"/>
</dbReference>
<keyword evidence="9" id="KW-0170">Cobalt</keyword>
<dbReference type="SMART" id="SM01120">
    <property type="entry name" value="Dak2"/>
    <property type="match status" value="1"/>
</dbReference>
<evidence type="ECO:0000256" key="15">
    <source>
        <dbReference type="ARBA" id="ARBA00048898"/>
    </source>
</evidence>
<feature type="domain" description="DhaL" evidence="16">
    <location>
        <begin position="156"/>
        <end position="347"/>
    </location>
</feature>
<evidence type="ECO:0000259" key="17">
    <source>
        <dbReference type="PROSITE" id="PS51481"/>
    </source>
</evidence>
<dbReference type="Proteomes" id="UP000030742">
    <property type="component" value="Unassembled WGS sequence"/>
</dbReference>
<evidence type="ECO:0000256" key="6">
    <source>
        <dbReference type="ARBA" id="ARBA00022741"/>
    </source>
</evidence>
<comment type="catalytic activity">
    <reaction evidence="15">
        <text>dihydroxyacetone + ATP = dihydroxyacetone phosphate + ADP + H(+)</text>
        <dbReference type="Rhea" id="RHEA:15773"/>
        <dbReference type="ChEBI" id="CHEBI:15378"/>
        <dbReference type="ChEBI" id="CHEBI:16016"/>
        <dbReference type="ChEBI" id="CHEBI:30616"/>
        <dbReference type="ChEBI" id="CHEBI:57642"/>
        <dbReference type="ChEBI" id="CHEBI:456216"/>
        <dbReference type="EC" id="2.7.1.29"/>
    </reaction>
</comment>